<name>A0ABQ7VZY4_SOLTU</name>
<gene>
    <name evidence="2" type="ORF">KY290_011022</name>
</gene>
<protein>
    <submittedName>
        <fullName evidence="2">Uncharacterized protein</fullName>
    </submittedName>
</protein>
<feature type="compositionally biased region" description="Basic and acidic residues" evidence="1">
    <location>
        <begin position="41"/>
        <end position="60"/>
    </location>
</feature>
<evidence type="ECO:0000313" key="2">
    <source>
        <dbReference type="EMBL" id="KAH0773885.1"/>
    </source>
</evidence>
<keyword evidence="3" id="KW-1185">Reference proteome</keyword>
<proteinExistence type="predicted"/>
<dbReference type="Proteomes" id="UP000826656">
    <property type="component" value="Unassembled WGS sequence"/>
</dbReference>
<sequence>MVTSSSTFKQGMQETTDNVPTHQQPSARNLRRRTRYAQMSPERKESLLSQLREKRAESKRPKNLHQSSNIAALTITTSSVSPQQCTSATGEHIIDCLSNFALGSTSAACHVAGKLPSPHSTNKGAFVLTKTIKNNVSF</sequence>
<organism evidence="2 3">
    <name type="scientific">Solanum tuberosum</name>
    <name type="common">Potato</name>
    <dbReference type="NCBI Taxonomy" id="4113"/>
    <lineage>
        <taxon>Eukaryota</taxon>
        <taxon>Viridiplantae</taxon>
        <taxon>Streptophyta</taxon>
        <taxon>Embryophyta</taxon>
        <taxon>Tracheophyta</taxon>
        <taxon>Spermatophyta</taxon>
        <taxon>Magnoliopsida</taxon>
        <taxon>eudicotyledons</taxon>
        <taxon>Gunneridae</taxon>
        <taxon>Pentapetalae</taxon>
        <taxon>asterids</taxon>
        <taxon>lamiids</taxon>
        <taxon>Solanales</taxon>
        <taxon>Solanaceae</taxon>
        <taxon>Solanoideae</taxon>
        <taxon>Solaneae</taxon>
        <taxon>Solanum</taxon>
    </lineage>
</organism>
<feature type="region of interest" description="Disordered" evidence="1">
    <location>
        <begin position="1"/>
        <end position="70"/>
    </location>
</feature>
<accession>A0ABQ7VZY4</accession>
<evidence type="ECO:0000313" key="3">
    <source>
        <dbReference type="Proteomes" id="UP000826656"/>
    </source>
</evidence>
<evidence type="ECO:0000256" key="1">
    <source>
        <dbReference type="SAM" id="MobiDB-lite"/>
    </source>
</evidence>
<comment type="caution">
    <text evidence="2">The sequence shown here is derived from an EMBL/GenBank/DDBJ whole genome shotgun (WGS) entry which is preliminary data.</text>
</comment>
<feature type="compositionally biased region" description="Polar residues" evidence="1">
    <location>
        <begin position="1"/>
        <end position="27"/>
    </location>
</feature>
<dbReference type="EMBL" id="JAIVGD010000005">
    <property type="protein sequence ID" value="KAH0773885.1"/>
    <property type="molecule type" value="Genomic_DNA"/>
</dbReference>
<reference evidence="2 3" key="1">
    <citation type="journal article" date="2021" name="bioRxiv">
        <title>Chromosome-scale and haplotype-resolved genome assembly of a tetraploid potato cultivar.</title>
        <authorList>
            <person name="Sun H."/>
            <person name="Jiao W.-B."/>
            <person name="Krause K."/>
            <person name="Campoy J.A."/>
            <person name="Goel M."/>
            <person name="Folz-Donahue K."/>
            <person name="Kukat C."/>
            <person name="Huettel B."/>
            <person name="Schneeberger K."/>
        </authorList>
    </citation>
    <scope>NUCLEOTIDE SEQUENCE [LARGE SCALE GENOMIC DNA]</scope>
    <source>
        <strain evidence="2">SolTubOtavaFocal</strain>
        <tissue evidence="2">Leaves</tissue>
    </source>
</reference>